<feature type="compositionally biased region" description="Low complexity" evidence="1">
    <location>
        <begin position="153"/>
        <end position="162"/>
    </location>
</feature>
<name>A0A5C3MXJ6_9AGAM</name>
<dbReference type="AlphaFoldDB" id="A0A5C3MXJ6"/>
<evidence type="ECO:0000313" key="2">
    <source>
        <dbReference type="EMBL" id="TFK48468.1"/>
    </source>
</evidence>
<feature type="compositionally biased region" description="Low complexity" evidence="1">
    <location>
        <begin position="51"/>
        <end position="70"/>
    </location>
</feature>
<sequence>MDSHYPPDGRYPPPPSQSHPPPPQQQQQQQQHHQWGPAPQLHLQVPQTLASSTFPSPVSPSPSISDYPHYYHPHPHHPQHHDGAALSLNLSGLSVASPTTVSPIHPSPHPSTSSTLSPITPLTPPTHAYLASQHGQFSFAPPYDAPQYDYRGSSRSSSCSEKSVPKKRSFSTTPLATSLEEHPDAYAQQGHGAQMDYEELDGMGYPPMEGSPVDGSTSSGEMDEPTSTKTVGHTDKTAYGGIPAGSINILGKPAGTNNFVTKLYQ</sequence>
<feature type="compositionally biased region" description="Low complexity" evidence="1">
    <location>
        <begin position="97"/>
        <end position="120"/>
    </location>
</feature>
<dbReference type="STRING" id="5364.A0A5C3MXJ6"/>
<feature type="compositionally biased region" description="Polar residues" evidence="1">
    <location>
        <begin position="214"/>
        <end position="231"/>
    </location>
</feature>
<feature type="region of interest" description="Disordered" evidence="1">
    <location>
        <begin position="97"/>
        <end position="127"/>
    </location>
</feature>
<dbReference type="EMBL" id="ML213519">
    <property type="protein sequence ID" value="TFK48468.1"/>
    <property type="molecule type" value="Genomic_DNA"/>
</dbReference>
<accession>A0A5C3MXJ6</accession>
<feature type="region of interest" description="Disordered" evidence="1">
    <location>
        <begin position="148"/>
        <end position="182"/>
    </location>
</feature>
<protein>
    <submittedName>
        <fullName evidence="2">Uncharacterized protein</fullName>
    </submittedName>
</protein>
<reference evidence="2 3" key="1">
    <citation type="journal article" date="2019" name="Nat. Ecol. Evol.">
        <title>Megaphylogeny resolves global patterns of mushroom evolution.</title>
        <authorList>
            <person name="Varga T."/>
            <person name="Krizsan K."/>
            <person name="Foldi C."/>
            <person name="Dima B."/>
            <person name="Sanchez-Garcia M."/>
            <person name="Sanchez-Ramirez S."/>
            <person name="Szollosi G.J."/>
            <person name="Szarkandi J.G."/>
            <person name="Papp V."/>
            <person name="Albert L."/>
            <person name="Andreopoulos W."/>
            <person name="Angelini C."/>
            <person name="Antonin V."/>
            <person name="Barry K.W."/>
            <person name="Bougher N.L."/>
            <person name="Buchanan P."/>
            <person name="Buyck B."/>
            <person name="Bense V."/>
            <person name="Catcheside P."/>
            <person name="Chovatia M."/>
            <person name="Cooper J."/>
            <person name="Damon W."/>
            <person name="Desjardin D."/>
            <person name="Finy P."/>
            <person name="Geml J."/>
            <person name="Haridas S."/>
            <person name="Hughes K."/>
            <person name="Justo A."/>
            <person name="Karasinski D."/>
            <person name="Kautmanova I."/>
            <person name="Kiss B."/>
            <person name="Kocsube S."/>
            <person name="Kotiranta H."/>
            <person name="LaButti K.M."/>
            <person name="Lechner B.E."/>
            <person name="Liimatainen K."/>
            <person name="Lipzen A."/>
            <person name="Lukacs Z."/>
            <person name="Mihaltcheva S."/>
            <person name="Morgado L.N."/>
            <person name="Niskanen T."/>
            <person name="Noordeloos M.E."/>
            <person name="Ohm R.A."/>
            <person name="Ortiz-Santana B."/>
            <person name="Ovrebo C."/>
            <person name="Racz N."/>
            <person name="Riley R."/>
            <person name="Savchenko A."/>
            <person name="Shiryaev A."/>
            <person name="Soop K."/>
            <person name="Spirin V."/>
            <person name="Szebenyi C."/>
            <person name="Tomsovsky M."/>
            <person name="Tulloss R.E."/>
            <person name="Uehling J."/>
            <person name="Grigoriev I.V."/>
            <person name="Vagvolgyi C."/>
            <person name="Papp T."/>
            <person name="Martin F.M."/>
            <person name="Miettinen O."/>
            <person name="Hibbett D.S."/>
            <person name="Nagy L.G."/>
        </authorList>
    </citation>
    <scope>NUCLEOTIDE SEQUENCE [LARGE SCALE GENOMIC DNA]</scope>
    <source>
        <strain evidence="2 3">OMC1185</strain>
    </source>
</reference>
<evidence type="ECO:0000313" key="3">
    <source>
        <dbReference type="Proteomes" id="UP000305948"/>
    </source>
</evidence>
<dbReference type="OrthoDB" id="3070579at2759"/>
<feature type="compositionally biased region" description="Pro residues" evidence="1">
    <location>
        <begin position="9"/>
        <end position="24"/>
    </location>
</feature>
<organism evidence="2 3">
    <name type="scientific">Heliocybe sulcata</name>
    <dbReference type="NCBI Taxonomy" id="5364"/>
    <lineage>
        <taxon>Eukaryota</taxon>
        <taxon>Fungi</taxon>
        <taxon>Dikarya</taxon>
        <taxon>Basidiomycota</taxon>
        <taxon>Agaricomycotina</taxon>
        <taxon>Agaricomycetes</taxon>
        <taxon>Gloeophyllales</taxon>
        <taxon>Gloeophyllaceae</taxon>
        <taxon>Heliocybe</taxon>
    </lineage>
</organism>
<gene>
    <name evidence="2" type="ORF">OE88DRAFT_1664293</name>
</gene>
<feature type="region of interest" description="Disordered" evidence="1">
    <location>
        <begin position="198"/>
        <end position="238"/>
    </location>
</feature>
<dbReference type="Proteomes" id="UP000305948">
    <property type="component" value="Unassembled WGS sequence"/>
</dbReference>
<feature type="compositionally biased region" description="Low complexity" evidence="1">
    <location>
        <begin position="25"/>
        <end position="34"/>
    </location>
</feature>
<proteinExistence type="predicted"/>
<evidence type="ECO:0000256" key="1">
    <source>
        <dbReference type="SAM" id="MobiDB-lite"/>
    </source>
</evidence>
<feature type="region of interest" description="Disordered" evidence="1">
    <location>
        <begin position="1"/>
        <end position="84"/>
    </location>
</feature>
<keyword evidence="3" id="KW-1185">Reference proteome</keyword>